<dbReference type="Proteomes" id="UP000199202">
    <property type="component" value="Unassembled WGS sequence"/>
</dbReference>
<keyword evidence="4" id="KW-0443">Lipid metabolism</keyword>
<comment type="pathway">
    <text evidence="1">Lipid metabolism.</text>
</comment>
<keyword evidence="5 8" id="KW-0012">Acyltransferase</keyword>
<dbReference type="SUPFAM" id="SSF69593">
    <property type="entry name" value="Glycerol-3-phosphate (1)-acyltransferase"/>
    <property type="match status" value="1"/>
</dbReference>
<gene>
    <name evidence="8" type="ORF">SAMN05421869_117103</name>
</gene>
<reference evidence="8 9" key="1">
    <citation type="submission" date="2016-10" db="EMBL/GenBank/DDBJ databases">
        <authorList>
            <person name="de Groot N.N."/>
        </authorList>
    </citation>
    <scope>NUCLEOTIDE SEQUENCE [LARGE SCALE GENOMIC DNA]</scope>
    <source>
        <strain evidence="8 9">CGMCC 4.6533</strain>
    </source>
</reference>
<accession>A0A1G9DE62</accession>
<dbReference type="STRING" id="633440.SAMN05421869_117103"/>
<keyword evidence="3 8" id="KW-0808">Transferase</keyword>
<evidence type="ECO:0000256" key="2">
    <source>
        <dbReference type="ARBA" id="ARBA00022516"/>
    </source>
</evidence>
<dbReference type="OrthoDB" id="5184723at2"/>
<name>A0A1G9DE62_9ACTN</name>
<evidence type="ECO:0000259" key="7">
    <source>
        <dbReference type="SMART" id="SM00563"/>
    </source>
</evidence>
<dbReference type="Pfam" id="PF01553">
    <property type="entry name" value="Acyltransferase"/>
    <property type="match status" value="1"/>
</dbReference>
<evidence type="ECO:0000256" key="1">
    <source>
        <dbReference type="ARBA" id="ARBA00005189"/>
    </source>
</evidence>
<protein>
    <submittedName>
        <fullName evidence="8">1-acyl-sn-glycerol-3-phosphate acyltransferases</fullName>
    </submittedName>
</protein>
<dbReference type="EMBL" id="FNDJ01000017">
    <property type="protein sequence ID" value="SDK62084.1"/>
    <property type="molecule type" value="Genomic_DNA"/>
</dbReference>
<evidence type="ECO:0000313" key="9">
    <source>
        <dbReference type="Proteomes" id="UP000199202"/>
    </source>
</evidence>
<evidence type="ECO:0000256" key="6">
    <source>
        <dbReference type="SAM" id="Phobius"/>
    </source>
</evidence>
<dbReference type="SMART" id="SM00563">
    <property type="entry name" value="PlsC"/>
    <property type="match status" value="1"/>
</dbReference>
<keyword evidence="6" id="KW-0812">Transmembrane</keyword>
<keyword evidence="6" id="KW-0472">Membrane</keyword>
<dbReference type="GO" id="GO:0003841">
    <property type="term" value="F:1-acylglycerol-3-phosphate O-acyltransferase activity"/>
    <property type="evidence" value="ECO:0007669"/>
    <property type="project" value="TreeGrafter"/>
</dbReference>
<proteinExistence type="predicted"/>
<feature type="domain" description="Phospholipid/glycerol acyltransferase" evidence="7">
    <location>
        <begin position="179"/>
        <end position="291"/>
    </location>
</feature>
<dbReference type="GO" id="GO:0006654">
    <property type="term" value="P:phosphatidic acid biosynthetic process"/>
    <property type="evidence" value="ECO:0007669"/>
    <property type="project" value="TreeGrafter"/>
</dbReference>
<dbReference type="RefSeq" id="WP_143043966.1">
    <property type="nucleotide sequence ID" value="NZ_FNDJ01000017.1"/>
</dbReference>
<evidence type="ECO:0000256" key="3">
    <source>
        <dbReference type="ARBA" id="ARBA00022679"/>
    </source>
</evidence>
<dbReference type="AlphaFoldDB" id="A0A1G9DE62"/>
<keyword evidence="2" id="KW-0444">Lipid biosynthesis</keyword>
<dbReference type="PANTHER" id="PTHR10434">
    <property type="entry name" value="1-ACYL-SN-GLYCEROL-3-PHOSPHATE ACYLTRANSFERASE"/>
    <property type="match status" value="1"/>
</dbReference>
<organism evidence="8 9">
    <name type="scientific">Nonomuraea jiangxiensis</name>
    <dbReference type="NCBI Taxonomy" id="633440"/>
    <lineage>
        <taxon>Bacteria</taxon>
        <taxon>Bacillati</taxon>
        <taxon>Actinomycetota</taxon>
        <taxon>Actinomycetes</taxon>
        <taxon>Streptosporangiales</taxon>
        <taxon>Streptosporangiaceae</taxon>
        <taxon>Nonomuraea</taxon>
    </lineage>
</organism>
<keyword evidence="9" id="KW-1185">Reference proteome</keyword>
<evidence type="ECO:0000256" key="5">
    <source>
        <dbReference type="ARBA" id="ARBA00023315"/>
    </source>
</evidence>
<evidence type="ECO:0000256" key="4">
    <source>
        <dbReference type="ARBA" id="ARBA00023098"/>
    </source>
</evidence>
<sequence length="366" mass="37289">MTATVDLASGAPVSGAARDGAAADAGGISPEGVTVEDAASAAVSGAVSVPVAQVNPWRPSGPCSTDACVQDAVAVAGSVRRVARLLAAVLVVLAGLPMSLVASRMSASRRAKIVGGWARLLLRALGIRIEADLTALGTTTGVDPADAVTLESLSDAALRSEPDAPPAPSRAPASPGTGALVVANHISWLDPLVLAATIPSRALAKREIAGWPIIRTLLAGSGALLIDRERLSQLPAAVRTIADALSAGDTVVAFPEGTTWCGRGMGRFRPAVFQAALDANAPVRPVMLRYREGKAETASTRACYVGDDSLVASALRVAATRRLVVQVTLYAPVRLMSPAPRPVARAVLAEIAEAQVRTGIADGHPV</sequence>
<evidence type="ECO:0000313" key="8">
    <source>
        <dbReference type="EMBL" id="SDK62084.1"/>
    </source>
</evidence>
<feature type="transmembrane region" description="Helical" evidence="6">
    <location>
        <begin position="82"/>
        <end position="102"/>
    </location>
</feature>
<keyword evidence="6" id="KW-1133">Transmembrane helix</keyword>
<dbReference type="CDD" id="cd07989">
    <property type="entry name" value="LPLAT_AGPAT-like"/>
    <property type="match status" value="1"/>
</dbReference>
<dbReference type="InterPro" id="IPR002123">
    <property type="entry name" value="Plipid/glycerol_acylTrfase"/>
</dbReference>
<dbReference type="PANTHER" id="PTHR10434:SF64">
    <property type="entry name" value="1-ACYL-SN-GLYCEROL-3-PHOSPHATE ACYLTRANSFERASE-RELATED"/>
    <property type="match status" value="1"/>
</dbReference>